<dbReference type="AlphaFoldDB" id="A0A821S027"/>
<proteinExistence type="predicted"/>
<sequence length="83" mass="9023">MAGTQRARGLGWGRDRQCVMVRGSVICGGRSWARGWRVREIGRLSGHCPPFAVSIDARAAAAPCEWSPAHVLSSNHAQCCFKD</sequence>
<keyword evidence="2" id="KW-1185">Reference proteome</keyword>
<name>A0A821S027_9NEOP</name>
<comment type="caution">
    <text evidence="1">The sequence shown here is derived from an EMBL/GenBank/DDBJ whole genome shotgun (WGS) entry which is preliminary data.</text>
</comment>
<dbReference type="EMBL" id="CAJOBZ010000015">
    <property type="protein sequence ID" value="CAF4848327.1"/>
    <property type="molecule type" value="Genomic_DNA"/>
</dbReference>
<reference evidence="1" key="1">
    <citation type="submission" date="2021-02" db="EMBL/GenBank/DDBJ databases">
        <authorList>
            <person name="Steward A R."/>
        </authorList>
    </citation>
    <scope>NUCLEOTIDE SEQUENCE</scope>
</reference>
<protein>
    <submittedName>
        <fullName evidence="1">Uncharacterized protein</fullName>
    </submittedName>
</protein>
<dbReference type="OrthoDB" id="7457941at2759"/>
<gene>
    <name evidence="1" type="ORF">PMACD_LOCUS6831</name>
</gene>
<evidence type="ECO:0000313" key="2">
    <source>
        <dbReference type="Proteomes" id="UP000663880"/>
    </source>
</evidence>
<organism evidence="1 2">
    <name type="scientific">Pieris macdunnoughi</name>
    <dbReference type="NCBI Taxonomy" id="345717"/>
    <lineage>
        <taxon>Eukaryota</taxon>
        <taxon>Metazoa</taxon>
        <taxon>Ecdysozoa</taxon>
        <taxon>Arthropoda</taxon>
        <taxon>Hexapoda</taxon>
        <taxon>Insecta</taxon>
        <taxon>Pterygota</taxon>
        <taxon>Neoptera</taxon>
        <taxon>Endopterygota</taxon>
        <taxon>Lepidoptera</taxon>
        <taxon>Glossata</taxon>
        <taxon>Ditrysia</taxon>
        <taxon>Papilionoidea</taxon>
        <taxon>Pieridae</taxon>
        <taxon>Pierinae</taxon>
        <taxon>Pieris</taxon>
    </lineage>
</organism>
<evidence type="ECO:0000313" key="1">
    <source>
        <dbReference type="EMBL" id="CAF4848327.1"/>
    </source>
</evidence>
<dbReference type="Proteomes" id="UP000663880">
    <property type="component" value="Unassembled WGS sequence"/>
</dbReference>
<accession>A0A821S027</accession>